<keyword evidence="1" id="KW-1133">Transmembrane helix</keyword>
<evidence type="ECO:0000256" key="1">
    <source>
        <dbReference type="SAM" id="Phobius"/>
    </source>
</evidence>
<reference evidence="2 3" key="1">
    <citation type="submission" date="2019-02" db="EMBL/GenBank/DDBJ databases">
        <title>Genome analysis provides insights into bioremediation potentialities and Haloocin production by Natrinema altunense strain 4.1R isolated from Chott Douz in Tunisian desert.</title>
        <authorList>
            <person name="Najjari A."/>
            <person name="Youssef N."/>
            <person name="Ben Dhia O."/>
            <person name="Ferjani R."/>
            <person name="El Hidri D."/>
            <person name="Ouzari H.I."/>
            <person name="Cherif A."/>
        </authorList>
    </citation>
    <scope>NUCLEOTIDE SEQUENCE [LARGE SCALE GENOMIC DNA]</scope>
    <source>
        <strain evidence="2 3">4.1R</strain>
    </source>
</reference>
<name>A0A482XYL5_9EURY</name>
<organism evidence="2 3">
    <name type="scientific">Natrinema altunense</name>
    <dbReference type="NCBI Taxonomy" id="222984"/>
    <lineage>
        <taxon>Archaea</taxon>
        <taxon>Methanobacteriati</taxon>
        <taxon>Methanobacteriota</taxon>
        <taxon>Stenosarchaea group</taxon>
        <taxon>Halobacteria</taxon>
        <taxon>Halobacteriales</taxon>
        <taxon>Natrialbaceae</taxon>
        <taxon>Natrinema</taxon>
    </lineage>
</organism>
<proteinExistence type="predicted"/>
<dbReference type="Proteomes" id="UP000292704">
    <property type="component" value="Unassembled WGS sequence"/>
</dbReference>
<evidence type="ECO:0000313" key="3">
    <source>
        <dbReference type="Proteomes" id="UP000292704"/>
    </source>
</evidence>
<comment type="caution">
    <text evidence="2">The sequence shown here is derived from an EMBL/GenBank/DDBJ whole genome shotgun (WGS) entry which is preliminary data.</text>
</comment>
<accession>A0A482XYL5</accession>
<dbReference type="OrthoDB" id="170028at2157"/>
<protein>
    <submittedName>
        <fullName evidence="2">Uncharacterized protein</fullName>
    </submittedName>
</protein>
<keyword evidence="1" id="KW-0472">Membrane</keyword>
<keyword evidence="1" id="KW-0812">Transmembrane</keyword>
<dbReference type="RefSeq" id="WP_130171515.1">
    <property type="nucleotide sequence ID" value="NZ_SHMR01000008.1"/>
</dbReference>
<feature type="transmembrane region" description="Helical" evidence="1">
    <location>
        <begin position="44"/>
        <end position="66"/>
    </location>
</feature>
<gene>
    <name evidence="2" type="ORF">ELS17_16180</name>
</gene>
<feature type="transmembrane region" description="Helical" evidence="1">
    <location>
        <begin position="20"/>
        <end position="37"/>
    </location>
</feature>
<dbReference type="EMBL" id="SHMR01000008">
    <property type="protein sequence ID" value="RZH66596.1"/>
    <property type="molecule type" value="Genomic_DNA"/>
</dbReference>
<feature type="transmembrane region" description="Helical" evidence="1">
    <location>
        <begin position="72"/>
        <end position="96"/>
    </location>
</feature>
<sequence length="114" mass="12445">MATVETVLSSIFSTIPELHSGQLGLLSGVLVGVLYWHGYRRPALALLTAFYLLALGIVPGTTRGLIVVQSNPWYFCSFLLVASLGVIVATAVRARVTRSSRRRTRRADGKPSDW</sequence>
<dbReference type="STRING" id="222984.GCA_000731985_02880"/>
<evidence type="ECO:0000313" key="2">
    <source>
        <dbReference type="EMBL" id="RZH66596.1"/>
    </source>
</evidence>
<dbReference type="AlphaFoldDB" id="A0A482XYL5"/>